<dbReference type="SUPFAM" id="SSF90123">
    <property type="entry name" value="ABC transporter transmembrane region"/>
    <property type="match status" value="2"/>
</dbReference>
<evidence type="ECO:0000256" key="6">
    <source>
        <dbReference type="ARBA" id="ARBA00022741"/>
    </source>
</evidence>
<protein>
    <submittedName>
        <fullName evidence="14">Uncharacterized protein</fullName>
    </submittedName>
</protein>
<feature type="transmembrane region" description="Helical" evidence="11">
    <location>
        <begin position="1041"/>
        <end position="1058"/>
    </location>
</feature>
<evidence type="ECO:0000256" key="11">
    <source>
        <dbReference type="SAM" id="Phobius"/>
    </source>
</evidence>
<accession>A0AAD1UBR2</accession>
<comment type="subcellular location">
    <subcellularLocation>
        <location evidence="1">Membrane</location>
        <topology evidence="1">Multi-pass membrane protein</topology>
    </subcellularLocation>
</comment>
<feature type="domain" description="ABC transmembrane type-1" evidence="13">
    <location>
        <begin position="814"/>
        <end position="1092"/>
    </location>
</feature>
<feature type="compositionally biased region" description="Basic and acidic residues" evidence="10">
    <location>
        <begin position="494"/>
        <end position="503"/>
    </location>
</feature>
<dbReference type="Gene3D" id="1.20.1560.10">
    <property type="entry name" value="ABC transporter type 1, transmembrane domain"/>
    <property type="match status" value="2"/>
</dbReference>
<dbReference type="GO" id="GO:0140359">
    <property type="term" value="F:ABC-type transporter activity"/>
    <property type="evidence" value="ECO:0007669"/>
    <property type="project" value="InterPro"/>
</dbReference>
<name>A0AAD1UBR2_EUPCR</name>
<feature type="compositionally biased region" description="Low complexity" evidence="10">
    <location>
        <begin position="469"/>
        <end position="480"/>
    </location>
</feature>
<keyword evidence="8 11" id="KW-1133">Transmembrane helix</keyword>
<dbReference type="CDD" id="cd18579">
    <property type="entry name" value="ABC_6TM_ABCC_D1"/>
    <property type="match status" value="1"/>
</dbReference>
<dbReference type="InterPro" id="IPR027417">
    <property type="entry name" value="P-loop_NTPase"/>
</dbReference>
<evidence type="ECO:0000313" key="15">
    <source>
        <dbReference type="Proteomes" id="UP001295684"/>
    </source>
</evidence>
<evidence type="ECO:0000256" key="7">
    <source>
        <dbReference type="ARBA" id="ARBA00022840"/>
    </source>
</evidence>
<dbReference type="InterPro" id="IPR044726">
    <property type="entry name" value="ABCC_6TM_D2"/>
</dbReference>
<sequence length="1370" mass="155549">MNRDKSAKNGTRSQAYAPLLDGERTHIESAEDEGPTLFDKNPFEHSWLISKIFFSWVTPLARYGRTHHLSARDLEPSLQKLNAEHLHDDFVKNWDEVPHDHKNAIFKALIKTYKRDFLYAMVINFFQVCVDISVPFMLYAIIEFMSAEPDEGHGIGYGIFLIVTYLLIDLLAKLLSQQGNYTQGILGAKAYTGLCALTYNKILRCSSATNKSFAQAEIINFIQVDAQKIMYLAWVLPVVARLPIQLIFAITYLFYFFGVSLLGAFGIAFVVVILNFFIAVIGQKIQKVVLFRKDERMRFTTELINNIKIIKLNGWVKYFLDKVNNSRAKEIKAIIWGFLVFAVNVFSMFILSPLLVLVTFAIFFGTGHTMTLAQGFASLQVLGQLNMPLRWIPQFIGVFMQFTVSMRRIQKFLICDEINPAIVEQNNPECMQKGIDILIENANFTWGGQKKEESKDSKEKKDNSKKGSPKPSHNINSDNSSESEDLDSASTTSDSDKDEKAAKVDEGIQIKDLNLKIQRGEFICVIGGVGSGKSSLISALLGDMIYISDETIQEFEGKLFEDARHEIIERANKERNVIKLGGSVSYVQQQPWIQNKTIRDNILFGLPMDEDRYNQTIELCELANDLEILPGGDLTEIGEKGINLSGGQKARVSLARAVYANSDIILMDDPISALDSNVKKSIFKNLFCGELRGKTRVLVTHAVEFLDQVDRIIVMEKGKIKYNGTYEEIEHSDEIQDILKSLAKTAKKDKEEDKSEANGKTEINGEESTETLKKSFISEKGTSITEDENKEKITVGWKVYFSFFFKNYSWLFYLLFIILSMLSSFASVQNGIYTGKFIDPRRKPDDFWRMFMITLLFAIGFAVLITLVGTGISLATVRLTKNLHIDMLKKTANAPVNLYFDKTPSGRILNRYSSDINKLDNGIDQKVGWVINCFTLVCFDIYVAALNTPFVLIIIPFLLIAMIILMKFYIKTYREVNRLGSVAHSPLMNNLGETINGATTIRSFIREEDFKATNYKALNVVTNVGFWKESLKSWFTIRTEFISLCILGFTTIFMLFYRDNVNPVLIGVLFNRFILFNMMLLFSCQLLSDLEGDLVSYDRCLKMLEIPQEAAQRKEMGQLVNWPSQGQIEFEDYSLKYRPDTELVLKNLNFSIKPREKIGIVGRTGAGKSTICLALCRIVEAYEGKIMIDGVDISTLGIADLRERITIIPQDPTLFEGTLRFNLDPVGTIPDHELLSMAKKANLEDFINRDDKGLDQRIEDGGKNLSSGEKQLICILRAILRKNKIVLMDEATANIDIKTEQTIQKLIHEEFEDSTVLTIAHRLNTIINSDRVLVLSKGEVEEFDDPQRLLDDQNSMFYSYANELKKEEDK</sequence>
<feature type="domain" description="ABC transporter" evidence="12">
    <location>
        <begin position="1128"/>
        <end position="1362"/>
    </location>
</feature>
<dbReference type="InterPro" id="IPR017871">
    <property type="entry name" value="ABC_transporter-like_CS"/>
</dbReference>
<feature type="region of interest" description="Disordered" evidence="10">
    <location>
        <begin position="1"/>
        <end position="23"/>
    </location>
</feature>
<dbReference type="GO" id="GO:0016020">
    <property type="term" value="C:membrane"/>
    <property type="evidence" value="ECO:0007669"/>
    <property type="project" value="UniProtKB-SubCell"/>
</dbReference>
<dbReference type="InterPro" id="IPR003439">
    <property type="entry name" value="ABC_transporter-like_ATP-bd"/>
</dbReference>
<dbReference type="SUPFAM" id="SSF52540">
    <property type="entry name" value="P-loop containing nucleoside triphosphate hydrolases"/>
    <property type="match status" value="2"/>
</dbReference>
<feature type="transmembrane region" description="Helical" evidence="11">
    <location>
        <begin position="117"/>
        <end position="142"/>
    </location>
</feature>
<feature type="domain" description="ABC transmembrane type-1" evidence="13">
    <location>
        <begin position="120"/>
        <end position="401"/>
    </location>
</feature>
<feature type="transmembrane region" description="Helical" evidence="11">
    <location>
        <begin position="950"/>
        <end position="970"/>
    </location>
</feature>
<evidence type="ECO:0000256" key="8">
    <source>
        <dbReference type="ARBA" id="ARBA00022989"/>
    </source>
</evidence>
<dbReference type="SMART" id="SM00382">
    <property type="entry name" value="AAA"/>
    <property type="match status" value="2"/>
</dbReference>
<feature type="transmembrane region" description="Helical" evidence="11">
    <location>
        <begin position="334"/>
        <end position="367"/>
    </location>
</feature>
<evidence type="ECO:0000256" key="3">
    <source>
        <dbReference type="ARBA" id="ARBA00022448"/>
    </source>
</evidence>
<gene>
    <name evidence="14" type="ORF">ECRASSUSDP1_LOCUS3580</name>
</gene>
<dbReference type="InterPro" id="IPR044746">
    <property type="entry name" value="ABCC_6TM_D1"/>
</dbReference>
<evidence type="ECO:0000259" key="13">
    <source>
        <dbReference type="PROSITE" id="PS50929"/>
    </source>
</evidence>
<dbReference type="FunFam" id="3.40.50.300:FF:000610">
    <property type="entry name" value="Multidrug resistance-associated ABC transporter"/>
    <property type="match status" value="1"/>
</dbReference>
<dbReference type="Proteomes" id="UP001295684">
    <property type="component" value="Unassembled WGS sequence"/>
</dbReference>
<keyword evidence="4 11" id="KW-0812">Transmembrane</keyword>
<dbReference type="PANTHER" id="PTHR24223:SF415">
    <property type="entry name" value="FI20190P1"/>
    <property type="match status" value="1"/>
</dbReference>
<keyword evidence="15" id="KW-1185">Reference proteome</keyword>
<feature type="transmembrane region" description="Helical" evidence="11">
    <location>
        <begin position="927"/>
        <end position="944"/>
    </location>
</feature>
<feature type="transmembrane region" description="Helical" evidence="11">
    <location>
        <begin position="154"/>
        <end position="172"/>
    </location>
</feature>
<evidence type="ECO:0000313" key="14">
    <source>
        <dbReference type="EMBL" id="CAI2362258.1"/>
    </source>
</evidence>
<evidence type="ECO:0000256" key="4">
    <source>
        <dbReference type="ARBA" id="ARBA00022692"/>
    </source>
</evidence>
<feature type="transmembrane region" description="Helical" evidence="11">
    <location>
        <begin position="1064"/>
        <end position="1082"/>
    </location>
</feature>
<dbReference type="InterPro" id="IPR036640">
    <property type="entry name" value="ABC1_TM_sf"/>
</dbReference>
<feature type="transmembrane region" description="Helical" evidence="11">
    <location>
        <begin position="231"/>
        <end position="255"/>
    </location>
</feature>
<organism evidence="14 15">
    <name type="scientific">Euplotes crassus</name>
    <dbReference type="NCBI Taxonomy" id="5936"/>
    <lineage>
        <taxon>Eukaryota</taxon>
        <taxon>Sar</taxon>
        <taxon>Alveolata</taxon>
        <taxon>Ciliophora</taxon>
        <taxon>Intramacronucleata</taxon>
        <taxon>Spirotrichea</taxon>
        <taxon>Hypotrichia</taxon>
        <taxon>Euplotida</taxon>
        <taxon>Euplotidae</taxon>
        <taxon>Moneuplotes</taxon>
    </lineage>
</organism>
<evidence type="ECO:0000256" key="2">
    <source>
        <dbReference type="ARBA" id="ARBA00009726"/>
    </source>
</evidence>
<dbReference type="PANTHER" id="PTHR24223">
    <property type="entry name" value="ATP-BINDING CASSETTE SUB-FAMILY C"/>
    <property type="match status" value="1"/>
</dbReference>
<dbReference type="InterPro" id="IPR050173">
    <property type="entry name" value="ABC_transporter_C-like"/>
</dbReference>
<dbReference type="PROSITE" id="PS50893">
    <property type="entry name" value="ABC_TRANSPORTER_2"/>
    <property type="match status" value="2"/>
</dbReference>
<dbReference type="GO" id="GO:0005524">
    <property type="term" value="F:ATP binding"/>
    <property type="evidence" value="ECO:0007669"/>
    <property type="project" value="UniProtKB-KW"/>
</dbReference>
<keyword evidence="7" id="KW-0067">ATP-binding</keyword>
<evidence type="ECO:0000259" key="12">
    <source>
        <dbReference type="PROSITE" id="PS50893"/>
    </source>
</evidence>
<reference evidence="14" key="1">
    <citation type="submission" date="2023-07" db="EMBL/GenBank/DDBJ databases">
        <authorList>
            <consortium name="AG Swart"/>
            <person name="Singh M."/>
            <person name="Singh A."/>
            <person name="Seah K."/>
            <person name="Emmerich C."/>
        </authorList>
    </citation>
    <scope>NUCLEOTIDE SEQUENCE</scope>
    <source>
        <strain evidence="14">DP1</strain>
    </source>
</reference>
<dbReference type="CDD" id="cd18580">
    <property type="entry name" value="ABC_6TM_ABCC_D2"/>
    <property type="match status" value="1"/>
</dbReference>
<dbReference type="Pfam" id="PF00664">
    <property type="entry name" value="ABC_membrane"/>
    <property type="match status" value="2"/>
</dbReference>
<keyword evidence="6" id="KW-0547">Nucleotide-binding</keyword>
<dbReference type="Gene3D" id="3.40.50.300">
    <property type="entry name" value="P-loop containing nucleotide triphosphate hydrolases"/>
    <property type="match status" value="2"/>
</dbReference>
<feature type="compositionally biased region" description="Basic and acidic residues" evidence="10">
    <location>
        <begin position="449"/>
        <end position="465"/>
    </location>
</feature>
<dbReference type="EMBL" id="CAMPGE010003423">
    <property type="protein sequence ID" value="CAI2362258.1"/>
    <property type="molecule type" value="Genomic_DNA"/>
</dbReference>
<dbReference type="InterPro" id="IPR011527">
    <property type="entry name" value="ABC1_TM_dom"/>
</dbReference>
<keyword evidence="3" id="KW-0813">Transport</keyword>
<evidence type="ECO:0000256" key="5">
    <source>
        <dbReference type="ARBA" id="ARBA00022737"/>
    </source>
</evidence>
<evidence type="ECO:0000256" key="9">
    <source>
        <dbReference type="ARBA" id="ARBA00023136"/>
    </source>
</evidence>
<feature type="transmembrane region" description="Helical" evidence="11">
    <location>
        <begin position="848"/>
        <end position="877"/>
    </location>
</feature>
<keyword evidence="9 11" id="KW-0472">Membrane</keyword>
<dbReference type="PROSITE" id="PS00211">
    <property type="entry name" value="ABC_TRANSPORTER_1"/>
    <property type="match status" value="2"/>
</dbReference>
<evidence type="ECO:0000256" key="10">
    <source>
        <dbReference type="SAM" id="MobiDB-lite"/>
    </source>
</evidence>
<dbReference type="GO" id="GO:0016887">
    <property type="term" value="F:ATP hydrolysis activity"/>
    <property type="evidence" value="ECO:0007669"/>
    <property type="project" value="InterPro"/>
</dbReference>
<dbReference type="FunFam" id="3.40.50.300:FF:000997">
    <property type="entry name" value="Multidrug resistance-associated protein 1"/>
    <property type="match status" value="1"/>
</dbReference>
<dbReference type="CDD" id="cd03244">
    <property type="entry name" value="ABCC_MRP_domain2"/>
    <property type="match status" value="1"/>
</dbReference>
<dbReference type="CDD" id="cd03250">
    <property type="entry name" value="ABCC_MRP_domain1"/>
    <property type="match status" value="1"/>
</dbReference>
<keyword evidence="5" id="KW-0677">Repeat</keyword>
<dbReference type="InterPro" id="IPR003593">
    <property type="entry name" value="AAA+_ATPase"/>
</dbReference>
<feature type="domain" description="ABC transporter" evidence="12">
    <location>
        <begin position="481"/>
        <end position="742"/>
    </location>
</feature>
<feature type="transmembrane region" description="Helical" evidence="11">
    <location>
        <begin position="810"/>
        <end position="828"/>
    </location>
</feature>
<feature type="region of interest" description="Disordered" evidence="10">
    <location>
        <begin position="448"/>
        <end position="503"/>
    </location>
</feature>
<feature type="transmembrane region" description="Helical" evidence="11">
    <location>
        <begin position="261"/>
        <end position="282"/>
    </location>
</feature>
<comment type="similarity">
    <text evidence="2">Belongs to the ABC transporter superfamily. ABCC family. Conjugate transporter (TC 3.A.1.208) subfamily.</text>
</comment>
<evidence type="ECO:0000256" key="1">
    <source>
        <dbReference type="ARBA" id="ARBA00004141"/>
    </source>
</evidence>
<proteinExistence type="inferred from homology"/>
<dbReference type="Pfam" id="PF00005">
    <property type="entry name" value="ABC_tran"/>
    <property type="match status" value="2"/>
</dbReference>
<dbReference type="PROSITE" id="PS50929">
    <property type="entry name" value="ABC_TM1F"/>
    <property type="match status" value="2"/>
</dbReference>
<comment type="caution">
    <text evidence="14">The sequence shown here is derived from an EMBL/GenBank/DDBJ whole genome shotgun (WGS) entry which is preliminary data.</text>
</comment>